<feature type="domain" description="EcxA zinc-binding" evidence="2">
    <location>
        <begin position="427"/>
        <end position="729"/>
    </location>
</feature>
<dbReference type="CDD" id="cd04276">
    <property type="entry name" value="ZnMc_MMP_like_2"/>
    <property type="match status" value="1"/>
</dbReference>
<keyword evidence="1" id="KW-0732">Signal</keyword>
<dbReference type="InterPro" id="IPR034032">
    <property type="entry name" value="Zn_MMP-like_bac"/>
</dbReference>
<dbReference type="Pfam" id="PF16313">
    <property type="entry name" value="DUF4953"/>
    <property type="match status" value="1"/>
</dbReference>
<name>A0A412WXH4_9BACT</name>
<sequence>MKKWMLVLFVALFVLPCSREADAAGRKKKGKNAATAKVTEKKSAYDKLFQKESCETVKSNFITLHKVDGKLYFEIPMKYLGREMLFASTLTSTSSNDFCDVGYKQNDPLHVRFTKIDSTIYLNEVNAFVTSNPKEPSLQKAIDKNFADAVLYSYKIAAYTPDSTAVVIDVTPIFTTDMKEFAFLPTTIMGLIQLNSTFNKDGVALGEVKAFDDNLSVKSMLSYKVSLKFMSFSFLDNMSLTATVTRSLLLLPEEKMRPRISDSRVGIFITSKQHVSTEKDGIQNYTLANRWRMEPKDMAAFKRGELVEPVKPIVFYIDDAFPELWKQPIKEGTLRWNAAFEKIGFKNAVQVRDFPKDDPEFDPDNLKYSCIRYLPSSTANAMGPSWVDPTTGEIVNASVLVYNDVIRLINNWRFVQTAQIDPSVRAKKMPDDIVKESIAYVVAHEVGHCLGFMHNMSASAAYPVDSLRSASFTNTYGTTPCIMDYARFNYVAQPGDKGVRLTPPDLGIYDYFLVKWNYQPLPQVNNEWEEQAILESWVDEKAGDPRYRYGRQQIYSRYDPSAIEEDLGDDPVKAAEYGIKNLKYILSNLGEWVNDDADFTHREELYKQLANQYYRYIMNVMYNVGGIYLTEVKDGTKGQRHEPVAKEKQRASLAWILKEFKSSDWLSKTDLRKNFTMGVDMTPVLQKRILDQLERLTGNIILSSHLASNPYTIQEFLTDLYNGAFENTVKGRALTDADKMLQQFIVDVSASSLKDAGAGALRMLTDAAYMPSVEEIAAYGLDETGLINKYLDQFRQVEQERGPGYVAQQMALNEFGYGYGFVRKVNTGEIDNSKVYLQDMALKAQRLLNSKITGATGDTKIHYQSLLMKLNKSLKDSK</sequence>
<dbReference type="InterPro" id="IPR033428">
    <property type="entry name" value="DUF5118"/>
</dbReference>
<dbReference type="AlphaFoldDB" id="A0A412WXH4"/>
<dbReference type="InterPro" id="IPR032534">
    <property type="entry name" value="EcxA_zinc-bd"/>
</dbReference>
<organism evidence="5 6">
    <name type="scientific">Butyricimonas virosa</name>
    <dbReference type="NCBI Taxonomy" id="544645"/>
    <lineage>
        <taxon>Bacteria</taxon>
        <taxon>Pseudomonadati</taxon>
        <taxon>Bacteroidota</taxon>
        <taxon>Bacteroidia</taxon>
        <taxon>Bacteroidales</taxon>
        <taxon>Odoribacteraceae</taxon>
        <taxon>Butyricimonas</taxon>
    </lineage>
</organism>
<feature type="domain" description="DUF5118" evidence="4">
    <location>
        <begin position="43"/>
        <end position="93"/>
    </location>
</feature>
<dbReference type="InterPro" id="IPR033413">
    <property type="entry name" value="DUF5117"/>
</dbReference>
<dbReference type="Pfam" id="PF17162">
    <property type="entry name" value="DUF5118"/>
    <property type="match status" value="1"/>
</dbReference>
<accession>A0A412WXH4</accession>
<dbReference type="PANTHER" id="PTHR38478:SF1">
    <property type="entry name" value="ZINC DEPENDENT METALLOPROTEASE DOMAIN LIPOPROTEIN"/>
    <property type="match status" value="1"/>
</dbReference>
<proteinExistence type="predicted"/>
<gene>
    <name evidence="5" type="ORF">DWW18_14375</name>
</gene>
<evidence type="ECO:0000259" key="2">
    <source>
        <dbReference type="Pfam" id="PF16313"/>
    </source>
</evidence>
<dbReference type="Proteomes" id="UP000283589">
    <property type="component" value="Unassembled WGS sequence"/>
</dbReference>
<comment type="caution">
    <text evidence="5">The sequence shown here is derived from an EMBL/GenBank/DDBJ whole genome shotgun (WGS) entry which is preliminary data.</text>
</comment>
<dbReference type="STRING" id="1121130.GCA_000519105_01255"/>
<evidence type="ECO:0000256" key="1">
    <source>
        <dbReference type="SAM" id="SignalP"/>
    </source>
</evidence>
<evidence type="ECO:0000259" key="4">
    <source>
        <dbReference type="Pfam" id="PF17162"/>
    </source>
</evidence>
<feature type="chain" id="PRO_5019310360" evidence="1">
    <location>
        <begin position="24"/>
        <end position="878"/>
    </location>
</feature>
<dbReference type="EMBL" id="QRZA01000022">
    <property type="protein sequence ID" value="RGV32256.1"/>
    <property type="molecule type" value="Genomic_DNA"/>
</dbReference>
<dbReference type="Pfam" id="PF17148">
    <property type="entry name" value="DUF5117"/>
    <property type="match status" value="1"/>
</dbReference>
<reference evidence="5 6" key="1">
    <citation type="submission" date="2018-08" db="EMBL/GenBank/DDBJ databases">
        <title>A genome reference for cultivated species of the human gut microbiota.</title>
        <authorList>
            <person name="Zou Y."/>
            <person name="Xue W."/>
            <person name="Luo G."/>
        </authorList>
    </citation>
    <scope>NUCLEOTIDE SEQUENCE [LARGE SCALE GENOMIC DNA]</scope>
    <source>
        <strain evidence="5 6">AF14-49</strain>
    </source>
</reference>
<evidence type="ECO:0000313" key="6">
    <source>
        <dbReference type="Proteomes" id="UP000283589"/>
    </source>
</evidence>
<dbReference type="SUPFAM" id="SSF55486">
    <property type="entry name" value="Metalloproteases ('zincins'), catalytic domain"/>
    <property type="match status" value="1"/>
</dbReference>
<protein>
    <submittedName>
        <fullName evidence="5">DUF5117 domain-containing protein</fullName>
    </submittedName>
</protein>
<feature type="domain" description="DUF5117" evidence="3">
    <location>
        <begin position="109"/>
        <end position="296"/>
    </location>
</feature>
<evidence type="ECO:0000259" key="3">
    <source>
        <dbReference type="Pfam" id="PF17148"/>
    </source>
</evidence>
<feature type="signal peptide" evidence="1">
    <location>
        <begin position="1"/>
        <end position="23"/>
    </location>
</feature>
<dbReference type="RefSeq" id="WP_118261022.1">
    <property type="nucleotide sequence ID" value="NZ_CALBWO010000041.1"/>
</dbReference>
<evidence type="ECO:0000313" key="5">
    <source>
        <dbReference type="EMBL" id="RGV32256.1"/>
    </source>
</evidence>
<dbReference type="PANTHER" id="PTHR38478">
    <property type="entry name" value="PEPTIDASE M1A AND M12B"/>
    <property type="match status" value="1"/>
</dbReference>